<name>A0A0R1JPW2_9LACO</name>
<keyword evidence="2" id="KW-0547">Nucleotide-binding</keyword>
<sequence length="408" mass="46443">MLYCLTQQPKLIRSEWISPDWFDYKPYQTLVKYLNDVGGELDYIQLRDGFTKAYPGVMSREDWEPILTADVTVGNFSSWVKVIRNDFYRKRAQESAFDFANDPSDEKFHSMLITAQDAISNDSSDTEVTMDELVQDMHERLTEGKLDVGIKTYAPIDKLFGDGLMPGRLITIGARPAVGKSAFAINLVLEAFKRQPDVTIDVFSLEMTNRQNYQRLVASITGIPSSKLVNPMIDLSDAEMKKVEEAGQTLRSYDLRLWDKQLKLQQIVKVLRQRAATAKHGYLAIVDYLGLIEVPGQPDRRLQIEEVTRQFKLLTNELDVPIIMLSQLSRGIESRNDKKPMLSDLRESGSIEQDSNAVGFLWNSDRSNEKSDVRSVTLTIAKNREGALGDVNFNFFANKLQFRVAYLT</sequence>
<feature type="domain" description="SF4 helicase" evidence="1">
    <location>
        <begin position="143"/>
        <end position="408"/>
    </location>
</feature>
<keyword evidence="2" id="KW-0347">Helicase</keyword>
<dbReference type="RefSeq" id="WP_235806718.1">
    <property type="nucleotide sequence ID" value="NZ_AZDJ01000033.1"/>
</dbReference>
<dbReference type="STRING" id="1291734.FD02_GL000665"/>
<evidence type="ECO:0000313" key="2">
    <source>
        <dbReference type="EMBL" id="KRK70209.1"/>
    </source>
</evidence>
<dbReference type="InterPro" id="IPR027417">
    <property type="entry name" value="P-loop_NTPase"/>
</dbReference>
<dbReference type="GO" id="GO:0003678">
    <property type="term" value="F:DNA helicase activity"/>
    <property type="evidence" value="ECO:0007669"/>
    <property type="project" value="InterPro"/>
</dbReference>
<dbReference type="InterPro" id="IPR007694">
    <property type="entry name" value="DNA_helicase_DnaB-like_C"/>
</dbReference>
<keyword evidence="2" id="KW-0378">Hydrolase</keyword>
<evidence type="ECO:0000259" key="1">
    <source>
        <dbReference type="PROSITE" id="PS51199"/>
    </source>
</evidence>
<organism evidence="2 3">
    <name type="scientific">Lacticaseibacillus nasuensis JCM 17158</name>
    <dbReference type="NCBI Taxonomy" id="1291734"/>
    <lineage>
        <taxon>Bacteria</taxon>
        <taxon>Bacillati</taxon>
        <taxon>Bacillota</taxon>
        <taxon>Bacilli</taxon>
        <taxon>Lactobacillales</taxon>
        <taxon>Lactobacillaceae</taxon>
        <taxon>Lacticaseibacillus</taxon>
    </lineage>
</organism>
<dbReference type="AlphaFoldDB" id="A0A0R1JPW2"/>
<dbReference type="PANTHER" id="PTHR30153:SF2">
    <property type="entry name" value="REPLICATIVE DNA HELICASE"/>
    <property type="match status" value="1"/>
</dbReference>
<keyword evidence="2" id="KW-0067">ATP-binding</keyword>
<dbReference type="EMBL" id="AZDJ01000033">
    <property type="protein sequence ID" value="KRK70209.1"/>
    <property type="molecule type" value="Genomic_DNA"/>
</dbReference>
<evidence type="ECO:0000313" key="3">
    <source>
        <dbReference type="Proteomes" id="UP000051804"/>
    </source>
</evidence>
<comment type="caution">
    <text evidence="2">The sequence shown here is derived from an EMBL/GenBank/DDBJ whole genome shotgun (WGS) entry which is preliminary data.</text>
</comment>
<protein>
    <submittedName>
        <fullName evidence="2">DnaB-like helicase</fullName>
    </submittedName>
</protein>
<dbReference type="Proteomes" id="UP000051804">
    <property type="component" value="Unassembled WGS sequence"/>
</dbReference>
<dbReference type="PANTHER" id="PTHR30153">
    <property type="entry name" value="REPLICATIVE DNA HELICASE DNAB"/>
    <property type="match status" value="1"/>
</dbReference>
<dbReference type="PROSITE" id="PS51199">
    <property type="entry name" value="SF4_HELICASE"/>
    <property type="match status" value="1"/>
</dbReference>
<dbReference type="GO" id="GO:0006260">
    <property type="term" value="P:DNA replication"/>
    <property type="evidence" value="ECO:0007669"/>
    <property type="project" value="InterPro"/>
</dbReference>
<gene>
    <name evidence="2" type="ORF">FD02_GL000665</name>
</gene>
<proteinExistence type="predicted"/>
<dbReference type="Pfam" id="PF03796">
    <property type="entry name" value="DnaB_C"/>
    <property type="match status" value="1"/>
</dbReference>
<dbReference type="Gene3D" id="3.40.50.300">
    <property type="entry name" value="P-loop containing nucleotide triphosphate hydrolases"/>
    <property type="match status" value="1"/>
</dbReference>
<dbReference type="GO" id="GO:0005524">
    <property type="term" value="F:ATP binding"/>
    <property type="evidence" value="ECO:0007669"/>
    <property type="project" value="InterPro"/>
</dbReference>
<dbReference type="SUPFAM" id="SSF52540">
    <property type="entry name" value="P-loop containing nucleoside triphosphate hydrolases"/>
    <property type="match status" value="1"/>
</dbReference>
<dbReference type="PATRIC" id="fig|1291734.4.peg.686"/>
<keyword evidence="3" id="KW-1185">Reference proteome</keyword>
<reference evidence="2 3" key="1">
    <citation type="journal article" date="2015" name="Genome Announc.">
        <title>Expanding the biotechnology potential of lactobacilli through comparative genomics of 213 strains and associated genera.</title>
        <authorList>
            <person name="Sun Z."/>
            <person name="Harris H.M."/>
            <person name="McCann A."/>
            <person name="Guo C."/>
            <person name="Argimon S."/>
            <person name="Zhang W."/>
            <person name="Yang X."/>
            <person name="Jeffery I.B."/>
            <person name="Cooney J.C."/>
            <person name="Kagawa T.F."/>
            <person name="Liu W."/>
            <person name="Song Y."/>
            <person name="Salvetti E."/>
            <person name="Wrobel A."/>
            <person name="Rasinkangas P."/>
            <person name="Parkhill J."/>
            <person name="Rea M.C."/>
            <person name="O'Sullivan O."/>
            <person name="Ritari J."/>
            <person name="Douillard F.P."/>
            <person name="Paul Ross R."/>
            <person name="Yang R."/>
            <person name="Briner A.E."/>
            <person name="Felis G.E."/>
            <person name="de Vos W.M."/>
            <person name="Barrangou R."/>
            <person name="Klaenhammer T.R."/>
            <person name="Caufield P.W."/>
            <person name="Cui Y."/>
            <person name="Zhang H."/>
            <person name="O'Toole P.W."/>
        </authorList>
    </citation>
    <scope>NUCLEOTIDE SEQUENCE [LARGE SCALE GENOMIC DNA]</scope>
    <source>
        <strain evidence="2 3">JCM 17158</strain>
    </source>
</reference>
<accession>A0A0R1JPW2</accession>
<dbReference type="GO" id="GO:0005829">
    <property type="term" value="C:cytosol"/>
    <property type="evidence" value="ECO:0007669"/>
    <property type="project" value="TreeGrafter"/>
</dbReference>